<feature type="transmembrane region" description="Helical" evidence="1">
    <location>
        <begin position="79"/>
        <end position="95"/>
    </location>
</feature>
<keyword evidence="1" id="KW-0812">Transmembrane</keyword>
<proteinExistence type="predicted"/>
<keyword evidence="4" id="KW-1185">Reference proteome</keyword>
<evidence type="ECO:0000259" key="2">
    <source>
        <dbReference type="Pfam" id="PF22570"/>
    </source>
</evidence>
<dbReference type="InterPro" id="IPR054331">
    <property type="entry name" value="LiaF_TM"/>
</dbReference>
<feature type="domain" description="LiaF transmembrane" evidence="2">
    <location>
        <begin position="9"/>
        <end position="96"/>
    </location>
</feature>
<gene>
    <name evidence="3" type="ORF">F4V43_00650</name>
</gene>
<evidence type="ECO:0000256" key="1">
    <source>
        <dbReference type="SAM" id="Phobius"/>
    </source>
</evidence>
<evidence type="ECO:0000313" key="4">
    <source>
        <dbReference type="Proteomes" id="UP000367750"/>
    </source>
</evidence>
<dbReference type="Pfam" id="PF22570">
    <property type="entry name" value="LiaF-TM"/>
    <property type="match status" value="1"/>
</dbReference>
<keyword evidence="1" id="KW-1133">Transmembrane helix</keyword>
<name>A0A5J5GK28_9BACL</name>
<dbReference type="RefSeq" id="WP_150456302.1">
    <property type="nucleotide sequence ID" value="NZ_VYKK01000001.1"/>
</dbReference>
<feature type="transmembrane region" description="Helical" evidence="1">
    <location>
        <begin position="31"/>
        <end position="48"/>
    </location>
</feature>
<feature type="transmembrane region" description="Helical" evidence="1">
    <location>
        <begin position="55"/>
        <end position="73"/>
    </location>
</feature>
<organism evidence="3 4">
    <name type="scientific">Paenibacillus spiritus</name>
    <dbReference type="NCBI Taxonomy" id="2496557"/>
    <lineage>
        <taxon>Bacteria</taxon>
        <taxon>Bacillati</taxon>
        <taxon>Bacillota</taxon>
        <taxon>Bacilli</taxon>
        <taxon>Bacillales</taxon>
        <taxon>Paenibacillaceae</taxon>
        <taxon>Paenibacillus</taxon>
    </lineage>
</organism>
<dbReference type="Proteomes" id="UP000367750">
    <property type="component" value="Unassembled WGS sequence"/>
</dbReference>
<accession>A0A5J5GK28</accession>
<comment type="caution">
    <text evidence="3">The sequence shown here is derived from an EMBL/GenBank/DDBJ whole genome shotgun (WGS) entry which is preliminary data.</text>
</comment>
<keyword evidence="1" id="KW-0472">Membrane</keyword>
<sequence length="100" mass="10844">MNKNRGNGFAVVLIAIGAILLLGALGPLIHGLFRLVFPILLVLIGYYAVNRGHKLIGFAVMFVGILSLINKLAWLIGPLLGIALLVWGISVLRGSRPRRY</sequence>
<evidence type="ECO:0000313" key="3">
    <source>
        <dbReference type="EMBL" id="KAA9008671.1"/>
    </source>
</evidence>
<dbReference type="OrthoDB" id="2679996at2"/>
<dbReference type="AlphaFoldDB" id="A0A5J5GK28"/>
<feature type="transmembrane region" description="Helical" evidence="1">
    <location>
        <begin position="7"/>
        <end position="25"/>
    </location>
</feature>
<dbReference type="EMBL" id="VYKK01000001">
    <property type="protein sequence ID" value="KAA9008671.1"/>
    <property type="molecule type" value="Genomic_DNA"/>
</dbReference>
<reference evidence="3 4" key="1">
    <citation type="submission" date="2019-09" db="EMBL/GenBank/DDBJ databases">
        <title>Bacillus ochoae sp. nov., Paenibacillus whitsoniae sp. nov., Paenibacillus spiritus sp. nov. Isolated from the Mars Exploration Rover during spacecraft assembly.</title>
        <authorList>
            <person name="Seuylemezian A."/>
            <person name="Vaishampayan P."/>
        </authorList>
    </citation>
    <scope>NUCLEOTIDE SEQUENCE [LARGE SCALE GENOMIC DNA]</scope>
    <source>
        <strain evidence="3 4">MER_111</strain>
    </source>
</reference>
<protein>
    <recommendedName>
        <fullName evidence="2">LiaF transmembrane domain-containing protein</fullName>
    </recommendedName>
</protein>